<dbReference type="InterPro" id="IPR003789">
    <property type="entry name" value="Asn/Gln_tRNA_amidoTrase-B-like"/>
</dbReference>
<dbReference type="Pfam" id="PF09424">
    <property type="entry name" value="YqeY"/>
    <property type="match status" value="1"/>
</dbReference>
<feature type="region of interest" description="Disordered" evidence="2">
    <location>
        <begin position="105"/>
        <end position="126"/>
    </location>
</feature>
<organism evidence="3 4">
    <name type="scientific">Malassezia furfur</name>
    <name type="common">Pityriasis versicolor infection agent</name>
    <name type="synonym">Pityrosporum furfur</name>
    <dbReference type="NCBI Taxonomy" id="55194"/>
    <lineage>
        <taxon>Eukaryota</taxon>
        <taxon>Fungi</taxon>
        <taxon>Dikarya</taxon>
        <taxon>Basidiomycota</taxon>
        <taxon>Ustilaginomycotina</taxon>
        <taxon>Malasseziomycetes</taxon>
        <taxon>Malasseziales</taxon>
        <taxon>Malasseziaceae</taxon>
        <taxon>Malassezia</taxon>
    </lineage>
</organism>
<evidence type="ECO:0000313" key="3">
    <source>
        <dbReference type="EMBL" id="WFD46310.1"/>
    </source>
</evidence>
<dbReference type="InterPro" id="IPR019004">
    <property type="entry name" value="YqeY/Aim41"/>
</dbReference>
<dbReference type="Proteomes" id="UP000818624">
    <property type="component" value="Chromosome 1"/>
</dbReference>
<proteinExistence type="inferred from homology"/>
<dbReference type="EMBL" id="CP046234">
    <property type="protein sequence ID" value="WFD46310.1"/>
    <property type="molecule type" value="Genomic_DNA"/>
</dbReference>
<accession>A0ABY8EPF1</accession>
<name>A0ABY8EPF1_MALFU</name>
<keyword evidence="4" id="KW-1185">Reference proteome</keyword>
<comment type="similarity">
    <text evidence="1">Belongs to the AIM41 family.</text>
</comment>
<evidence type="ECO:0000313" key="4">
    <source>
        <dbReference type="Proteomes" id="UP000818624"/>
    </source>
</evidence>
<dbReference type="PANTHER" id="PTHR28055:SF1">
    <property type="entry name" value="ALTERED INHERITANCE OF MITOCHONDRIA PROTEIN 41, MITOCHONDRIAL"/>
    <property type="match status" value="1"/>
</dbReference>
<evidence type="ECO:0000256" key="2">
    <source>
        <dbReference type="SAM" id="MobiDB-lite"/>
    </source>
</evidence>
<reference evidence="3 4" key="1">
    <citation type="journal article" date="2020" name="Elife">
        <title>Loss of centromere function drives karyotype evolution in closely related Malassezia species.</title>
        <authorList>
            <person name="Sankaranarayanan S.R."/>
            <person name="Ianiri G."/>
            <person name="Coelho M.A."/>
            <person name="Reza M.H."/>
            <person name="Thimmappa B.C."/>
            <person name="Ganguly P."/>
            <person name="Vadnala R.N."/>
            <person name="Sun S."/>
            <person name="Siddharthan R."/>
            <person name="Tellgren-Roth C."/>
            <person name="Dawson T.L."/>
            <person name="Heitman J."/>
            <person name="Sanyal K."/>
        </authorList>
    </citation>
    <scope>NUCLEOTIDE SEQUENCE [LARGE SCALE GENOMIC DNA]</scope>
    <source>
        <strain evidence="3">CBS14141</strain>
    </source>
</reference>
<dbReference type="PANTHER" id="PTHR28055">
    <property type="entry name" value="ALTERED INHERITANCE OF MITOCHONDRIA PROTEIN 41, MITOCHONDRIAL"/>
    <property type="match status" value="1"/>
</dbReference>
<dbReference type="InterPro" id="IPR042184">
    <property type="entry name" value="YqeY/Aim41_N"/>
</dbReference>
<dbReference type="Gene3D" id="1.10.1510.10">
    <property type="entry name" value="Uncharacterised protein YqeY/AIM41 PF09424, N-terminal domain"/>
    <property type="match status" value="1"/>
</dbReference>
<sequence>MTLTTVFRGAARASRVCRAMPTLLMQQVRTNTQRAPSGPNPLDAPTLEAVKQQWKKARFAKDADTAAVLGGILTDLQYAQKTKAQANQKPPSVIKMIQKGIKKRTDAARQFRAAKPEPREDLAEKEERQIELLRSFLPKEE</sequence>
<protein>
    <recommendedName>
        <fullName evidence="1">Altered inheritance of mitochondria protein 41</fullName>
    </recommendedName>
</protein>
<evidence type="ECO:0000256" key="1">
    <source>
        <dbReference type="RuleBase" id="RU365099"/>
    </source>
</evidence>
<gene>
    <name evidence="1" type="primary">AIM41</name>
    <name evidence="3" type="ORF">GLX27_000944</name>
</gene>
<dbReference type="SUPFAM" id="SSF89095">
    <property type="entry name" value="GatB/YqeY motif"/>
    <property type="match status" value="1"/>
</dbReference>
<keyword evidence="1" id="KW-0496">Mitochondrion</keyword>
<comment type="subcellular location">
    <subcellularLocation>
        <location evidence="1">Mitochondrion</location>
    </subcellularLocation>
</comment>